<evidence type="ECO:0000313" key="1">
    <source>
        <dbReference type="EMBL" id="OJD19399.1"/>
    </source>
</evidence>
<dbReference type="AlphaFoldDB" id="A0A1J9QT76"/>
<comment type="caution">
    <text evidence="1">The sequence shown here is derived from an EMBL/GenBank/DDBJ whole genome shotgun (WGS) entry which is preliminary data.</text>
</comment>
<dbReference type="EMBL" id="LGRN01000011">
    <property type="protein sequence ID" value="OJD19399.1"/>
    <property type="molecule type" value="Genomic_DNA"/>
</dbReference>
<sequence length="98" mass="11219">MVKKDRFRSSIYDPAGTRLYDPWIGCKVDPGSYTSKDHLQNKNLKVKCRDKRLMAVSTRLTRTTSIAYSGNYQTQPSDARSEPERTFKALTGRLPAEF</sequence>
<evidence type="ECO:0000313" key="2">
    <source>
        <dbReference type="Proteomes" id="UP000182235"/>
    </source>
</evidence>
<organism evidence="1 2">
    <name type="scientific">Emergomyces pasteurianus Ep9510</name>
    <dbReference type="NCBI Taxonomy" id="1447872"/>
    <lineage>
        <taxon>Eukaryota</taxon>
        <taxon>Fungi</taxon>
        <taxon>Dikarya</taxon>
        <taxon>Ascomycota</taxon>
        <taxon>Pezizomycotina</taxon>
        <taxon>Eurotiomycetes</taxon>
        <taxon>Eurotiomycetidae</taxon>
        <taxon>Onygenales</taxon>
        <taxon>Ajellomycetaceae</taxon>
        <taxon>Emergomyces</taxon>
    </lineage>
</organism>
<accession>A0A1J9QT76</accession>
<reference evidence="1 2" key="1">
    <citation type="submission" date="2015-07" db="EMBL/GenBank/DDBJ databases">
        <title>Emmonsia species relationships and genome sequence.</title>
        <authorList>
            <consortium name="The Broad Institute Genomics Platform"/>
            <person name="Cuomo C.A."/>
            <person name="Munoz J.F."/>
            <person name="Imamovic A."/>
            <person name="Priest M.E."/>
            <person name="Young S."/>
            <person name="Clay O.K."/>
            <person name="McEwen J.G."/>
        </authorList>
    </citation>
    <scope>NUCLEOTIDE SEQUENCE [LARGE SCALE GENOMIC DNA]</scope>
    <source>
        <strain evidence="1 2">UAMH 9510</strain>
    </source>
</reference>
<name>A0A1J9QT76_9EURO</name>
<proteinExistence type="predicted"/>
<protein>
    <submittedName>
        <fullName evidence="1">Uncharacterized protein</fullName>
    </submittedName>
</protein>
<gene>
    <name evidence="1" type="ORF">AJ78_00669</name>
</gene>
<dbReference type="Proteomes" id="UP000182235">
    <property type="component" value="Unassembled WGS sequence"/>
</dbReference>
<keyword evidence="2" id="KW-1185">Reference proteome</keyword>